<organism evidence="1 2">
    <name type="scientific">Strongyloides papillosus</name>
    <name type="common">Intestinal threadworm</name>
    <dbReference type="NCBI Taxonomy" id="174720"/>
    <lineage>
        <taxon>Eukaryota</taxon>
        <taxon>Metazoa</taxon>
        <taxon>Ecdysozoa</taxon>
        <taxon>Nematoda</taxon>
        <taxon>Chromadorea</taxon>
        <taxon>Rhabditida</taxon>
        <taxon>Tylenchina</taxon>
        <taxon>Panagrolaimomorpha</taxon>
        <taxon>Strongyloidoidea</taxon>
        <taxon>Strongyloididae</taxon>
        <taxon>Strongyloides</taxon>
    </lineage>
</organism>
<proteinExistence type="predicted"/>
<protein>
    <submittedName>
        <fullName evidence="2">CARD domain-containing protein</fullName>
    </submittedName>
</protein>
<reference evidence="2" key="1">
    <citation type="submission" date="2017-02" db="UniProtKB">
        <authorList>
            <consortium name="WormBaseParasite"/>
        </authorList>
    </citation>
    <scope>IDENTIFICATION</scope>
</reference>
<dbReference type="Proteomes" id="UP000046392">
    <property type="component" value="Unplaced"/>
</dbReference>
<evidence type="ECO:0000313" key="2">
    <source>
        <dbReference type="WBParaSite" id="SPAL_0000613600.1"/>
    </source>
</evidence>
<dbReference type="AlphaFoldDB" id="A0A0N5BJL1"/>
<evidence type="ECO:0000313" key="1">
    <source>
        <dbReference type="Proteomes" id="UP000046392"/>
    </source>
</evidence>
<accession>A0A0N5BJL1</accession>
<keyword evidence="1" id="KW-1185">Reference proteome</keyword>
<sequence>MKIDELALKDVDQLQHVEKVINTNLSIIHRKEKPEVILERKIEKSAKLVPSELKYTLLKARGLTKFEDYVVYAKLLCVNHRKL</sequence>
<name>A0A0N5BJL1_STREA</name>
<dbReference type="WBParaSite" id="SPAL_0000613600.1">
    <property type="protein sequence ID" value="SPAL_0000613600.1"/>
    <property type="gene ID" value="SPAL_0000613600"/>
</dbReference>